<reference evidence="1" key="2">
    <citation type="journal article" date="2007" name="Science">
        <title>Draft genome sequence of the sexually transmitted pathogen Trichomonas vaginalis.</title>
        <authorList>
            <person name="Carlton J.M."/>
            <person name="Hirt R.P."/>
            <person name="Silva J.C."/>
            <person name="Delcher A.L."/>
            <person name="Schatz M."/>
            <person name="Zhao Q."/>
            <person name="Wortman J.R."/>
            <person name="Bidwell S.L."/>
            <person name="Alsmark U.C.M."/>
            <person name="Besteiro S."/>
            <person name="Sicheritz-Ponten T."/>
            <person name="Noel C.J."/>
            <person name="Dacks J.B."/>
            <person name="Foster P.G."/>
            <person name="Simillion C."/>
            <person name="Van de Peer Y."/>
            <person name="Miranda-Saavedra D."/>
            <person name="Barton G.J."/>
            <person name="Westrop G.D."/>
            <person name="Mueller S."/>
            <person name="Dessi D."/>
            <person name="Fiori P.L."/>
            <person name="Ren Q."/>
            <person name="Paulsen I."/>
            <person name="Zhang H."/>
            <person name="Bastida-Corcuera F.D."/>
            <person name="Simoes-Barbosa A."/>
            <person name="Brown M.T."/>
            <person name="Hayes R.D."/>
            <person name="Mukherjee M."/>
            <person name="Okumura C.Y."/>
            <person name="Schneider R."/>
            <person name="Smith A.J."/>
            <person name="Vanacova S."/>
            <person name="Villalvazo M."/>
            <person name="Haas B.J."/>
            <person name="Pertea M."/>
            <person name="Feldblyum T.V."/>
            <person name="Utterback T.R."/>
            <person name="Shu C.L."/>
            <person name="Osoegawa K."/>
            <person name="de Jong P.J."/>
            <person name="Hrdy I."/>
            <person name="Horvathova L."/>
            <person name="Zubacova Z."/>
            <person name="Dolezal P."/>
            <person name="Malik S.B."/>
            <person name="Logsdon J.M. Jr."/>
            <person name="Henze K."/>
            <person name="Gupta A."/>
            <person name="Wang C.C."/>
            <person name="Dunne R.L."/>
            <person name="Upcroft J.A."/>
            <person name="Upcroft P."/>
            <person name="White O."/>
            <person name="Salzberg S.L."/>
            <person name="Tang P."/>
            <person name="Chiu C.-H."/>
            <person name="Lee Y.-S."/>
            <person name="Embley T.M."/>
            <person name="Coombs G.H."/>
            <person name="Mottram J.C."/>
            <person name="Tachezy J."/>
            <person name="Fraser-Liggett C.M."/>
            <person name="Johnson P.J."/>
        </authorList>
    </citation>
    <scope>NUCLEOTIDE SEQUENCE [LARGE SCALE GENOMIC DNA]</scope>
    <source>
        <strain evidence="1">G3</strain>
    </source>
</reference>
<evidence type="ECO:0000313" key="2">
    <source>
        <dbReference type="Proteomes" id="UP000001542"/>
    </source>
</evidence>
<dbReference type="Proteomes" id="UP000001542">
    <property type="component" value="Unassembled WGS sequence"/>
</dbReference>
<name>A2DZN7_TRIV3</name>
<dbReference type="EMBL" id="DS113275">
    <property type="protein sequence ID" value="EAY14105.1"/>
    <property type="molecule type" value="Genomic_DNA"/>
</dbReference>
<protein>
    <submittedName>
        <fullName evidence="1">Uncharacterized protein</fullName>
    </submittedName>
</protein>
<organism evidence="1 2">
    <name type="scientific">Trichomonas vaginalis (strain ATCC PRA-98 / G3)</name>
    <dbReference type="NCBI Taxonomy" id="412133"/>
    <lineage>
        <taxon>Eukaryota</taxon>
        <taxon>Metamonada</taxon>
        <taxon>Parabasalia</taxon>
        <taxon>Trichomonadida</taxon>
        <taxon>Trichomonadidae</taxon>
        <taxon>Trichomonas</taxon>
    </lineage>
</organism>
<dbReference type="VEuPathDB" id="TrichDB:TVAG_351530"/>
<gene>
    <name evidence="1" type="ORF">TVAG_351530</name>
</gene>
<accession>A2DZN7</accession>
<sequence>MKSCSHCVRCQCGNIECRDISKEAPEILHIHRKTIELLHENALNFSSLQACGIIVHNQNFIEPVNRGPKVFGLRCSSCKQTFYIFTCRSKFAIGFPKSLPILPSDSTELPSGFGDELIPQIPLILKPFIFAIPTKVSLQHSLSWEDDEIEPVDIDDDFMFSSMNNGTIVGSYEERPMMDHESYLSYQENLTFPNHHY</sequence>
<dbReference type="VEuPathDB" id="TrichDB:TVAGG3_0261070"/>
<dbReference type="InParanoid" id="A2DZN7"/>
<reference evidence="1" key="1">
    <citation type="submission" date="2006-10" db="EMBL/GenBank/DDBJ databases">
        <authorList>
            <person name="Amadeo P."/>
            <person name="Zhao Q."/>
            <person name="Wortman J."/>
            <person name="Fraser-Liggett C."/>
            <person name="Carlton J."/>
        </authorList>
    </citation>
    <scope>NUCLEOTIDE SEQUENCE</scope>
    <source>
        <strain evidence="1">G3</strain>
    </source>
</reference>
<dbReference type="RefSeq" id="XP_001326328.1">
    <property type="nucleotide sequence ID" value="XM_001326293.1"/>
</dbReference>
<proteinExistence type="predicted"/>
<dbReference type="AlphaFoldDB" id="A2DZN7"/>
<keyword evidence="2" id="KW-1185">Reference proteome</keyword>
<evidence type="ECO:0000313" key="1">
    <source>
        <dbReference type="EMBL" id="EAY14105.1"/>
    </source>
</evidence>
<dbReference type="KEGG" id="tva:4772093"/>